<dbReference type="Pfam" id="PF23161">
    <property type="entry name" value="HTH_RNase_II"/>
    <property type="match status" value="1"/>
</dbReference>
<dbReference type="InterPro" id="IPR001900">
    <property type="entry name" value="RNase_II/R"/>
</dbReference>
<reference evidence="2 3" key="1">
    <citation type="submission" date="2020-10" db="EMBL/GenBank/DDBJ databases">
        <authorList>
            <person name="Castelo-Branco R."/>
            <person name="Eusebio N."/>
            <person name="Adriana R."/>
            <person name="Vieira A."/>
            <person name="Brugerolle De Fraissinette N."/>
            <person name="Rezende De Castro R."/>
            <person name="Schneider M.P."/>
            <person name="Vasconcelos V."/>
            <person name="Leao P.N."/>
        </authorList>
    </citation>
    <scope>NUCLEOTIDE SEQUENCE [LARGE SCALE GENOMIC DNA]</scope>
    <source>
        <strain evidence="2 3">LEGE 03274</strain>
    </source>
</reference>
<dbReference type="PANTHER" id="PTHR23355">
    <property type="entry name" value="RIBONUCLEASE"/>
    <property type="match status" value="1"/>
</dbReference>
<dbReference type="Pfam" id="PF00773">
    <property type="entry name" value="RNB"/>
    <property type="match status" value="1"/>
</dbReference>
<dbReference type="Proteomes" id="UP000654604">
    <property type="component" value="Unassembled WGS sequence"/>
</dbReference>
<dbReference type="InterPro" id="IPR050180">
    <property type="entry name" value="RNR_Ribonuclease"/>
</dbReference>
<dbReference type="Pfam" id="PF25255">
    <property type="entry name" value="WHD_RNase_II"/>
    <property type="match status" value="1"/>
</dbReference>
<dbReference type="InterPro" id="IPR057324">
    <property type="entry name" value="WH_RNase_II"/>
</dbReference>
<evidence type="ECO:0000259" key="1">
    <source>
        <dbReference type="SMART" id="SM00955"/>
    </source>
</evidence>
<dbReference type="PANTHER" id="PTHR23355:SF42">
    <property type="entry name" value="RIBONUCLEASE II, CHLOROPLASTIC_MITOCHONDRIAL"/>
    <property type="match status" value="1"/>
</dbReference>
<dbReference type="InterPro" id="IPR056404">
    <property type="entry name" value="HTH_RNase_II"/>
</dbReference>
<dbReference type="SMART" id="SM00955">
    <property type="entry name" value="RNB"/>
    <property type="match status" value="1"/>
</dbReference>
<dbReference type="InterPro" id="IPR012340">
    <property type="entry name" value="NA-bd_OB-fold"/>
</dbReference>
<organism evidence="2 3">
    <name type="scientific">Cyanobacterium stanieri LEGE 03274</name>
    <dbReference type="NCBI Taxonomy" id="1828756"/>
    <lineage>
        <taxon>Bacteria</taxon>
        <taxon>Bacillati</taxon>
        <taxon>Cyanobacteriota</taxon>
        <taxon>Cyanophyceae</taxon>
        <taxon>Oscillatoriophycideae</taxon>
        <taxon>Chroococcales</taxon>
        <taxon>Geminocystaceae</taxon>
        <taxon>Cyanobacterium</taxon>
    </lineage>
</organism>
<evidence type="ECO:0000313" key="3">
    <source>
        <dbReference type="Proteomes" id="UP000654604"/>
    </source>
</evidence>
<name>A0ABR9V5M1_9CHRO</name>
<dbReference type="RefSeq" id="WP_193801337.1">
    <property type="nucleotide sequence ID" value="NZ_JADEWC010000025.1"/>
</dbReference>
<keyword evidence="3" id="KW-1185">Reference proteome</keyword>
<protein>
    <submittedName>
        <fullName evidence="2">VacB/RNase II family 3'-5' exoribonuclease</fullName>
    </submittedName>
</protein>
<sequence>MEKGTLVEFKVNGDRRLAVIEKPEGKKDWIAIDKNGTNHKIRPQKIDYLVEGETFKSSDIEKFSQEVEKYLDPSSLEIAWELLMEESTPITPAELAGLIFSEETPLLCYASYLLLSEDKIYFKKKGDIYEPRSATQVEEIKHQIDIETQKRKEKEEFFTRLNQALAGEEISWTDNDLVKLDFVERWVLQPDNPPKQVQEILENIGRSKTVQEAWQLLIDLKLWSEHENLFLRRSSYPNNFPLEVAEMAQSIIYNLSKGIEIPDPQPRLDLTHHKVYTIDDESTKEIDDGLSVETLDDGSLRYWIHIADPTRLITPHDELDLEARKRSTSLYLPTGMIPMFPPVLATGPMSLVQGQICPALSFGVTLDEQGGIQDYEIHSTYIKPTYRLTYHDVDEMLHLDIQAEPEVKQLAHASKLRSQWRKDNGSVMISMPEAVIKVKGEEDVSIELLDDSYSRSLVAEMMILTGEVAGRFCQEHNIPVPFRGQPQPELPPQEELILLPAGPVRSSAIRRCMPKSETGLSPIRHASLGLSAYTQVTSPIRRYTDLLAHFQIKAHLRGDELPFGRDEMQSILFNVTSTSSEAVLVERQTNRYWTLQYLKQHSDEMWEVLMLRWLREDDRLALILFEDIGLEFPYKCDRPIKLGETFMLEVAYCDPHRDEIRFREVVIPT</sequence>
<dbReference type="EMBL" id="JADEWC010000025">
    <property type="protein sequence ID" value="MBE9223195.1"/>
    <property type="molecule type" value="Genomic_DNA"/>
</dbReference>
<feature type="domain" description="RNB" evidence="1">
    <location>
        <begin position="267"/>
        <end position="558"/>
    </location>
</feature>
<gene>
    <name evidence="2" type="ORF">IQ215_10855</name>
</gene>
<proteinExistence type="predicted"/>
<dbReference type="SUPFAM" id="SSF50249">
    <property type="entry name" value="Nucleic acid-binding proteins"/>
    <property type="match status" value="1"/>
</dbReference>
<accession>A0ABR9V5M1</accession>
<comment type="caution">
    <text evidence="2">The sequence shown here is derived from an EMBL/GenBank/DDBJ whole genome shotgun (WGS) entry which is preliminary data.</text>
</comment>
<dbReference type="InterPro" id="IPR056403">
    <property type="entry name" value="RNase_II_barrel"/>
</dbReference>
<dbReference type="Pfam" id="PF23163">
    <property type="entry name" value="CSD_RNase_II"/>
    <property type="match status" value="1"/>
</dbReference>
<evidence type="ECO:0000313" key="2">
    <source>
        <dbReference type="EMBL" id="MBE9223195.1"/>
    </source>
</evidence>